<dbReference type="SMR" id="A0A3B6FW29"/>
<dbReference type="STRING" id="4565.A0A3B6FW29"/>
<keyword evidence="2" id="KW-0175">Coiled coil</keyword>
<feature type="repeat" description="ANK" evidence="1">
    <location>
        <begin position="72"/>
        <end position="104"/>
    </location>
</feature>
<dbReference type="SUPFAM" id="SSF48403">
    <property type="entry name" value="Ankyrin repeat"/>
    <property type="match status" value="1"/>
</dbReference>
<dbReference type="Proteomes" id="UP000019116">
    <property type="component" value="Chromosome 3B"/>
</dbReference>
<dbReference type="OrthoDB" id="696626at2759"/>
<feature type="coiled-coil region" evidence="2">
    <location>
        <begin position="13"/>
        <end position="40"/>
    </location>
</feature>
<dbReference type="PANTHER" id="PTHR46224">
    <property type="entry name" value="ANKYRIN REPEAT FAMILY PROTEIN"/>
    <property type="match status" value="1"/>
</dbReference>
<evidence type="ECO:0000256" key="2">
    <source>
        <dbReference type="SAM" id="Coils"/>
    </source>
</evidence>
<keyword evidence="1" id="KW-0040">ANK repeat</keyword>
<dbReference type="SMART" id="SM00248">
    <property type="entry name" value="ANK"/>
    <property type="match status" value="5"/>
</dbReference>
<name>A0A3B6FW29_WHEAT</name>
<evidence type="ECO:0000256" key="1">
    <source>
        <dbReference type="PROSITE-ProRule" id="PRU00023"/>
    </source>
</evidence>
<dbReference type="Pfam" id="PF13637">
    <property type="entry name" value="Ank_4"/>
    <property type="match status" value="2"/>
</dbReference>
<evidence type="ECO:0000313" key="4">
    <source>
        <dbReference type="Proteomes" id="UP000019116"/>
    </source>
</evidence>
<reference evidence="3" key="2">
    <citation type="submission" date="2018-10" db="UniProtKB">
        <authorList>
            <consortium name="EnsemblPlants"/>
        </authorList>
    </citation>
    <scope>IDENTIFICATION</scope>
</reference>
<evidence type="ECO:0000313" key="3">
    <source>
        <dbReference type="EnsemblPlants" id="TraesCS3B02G492600.2"/>
    </source>
</evidence>
<dbReference type="AlphaFoldDB" id="A0A3B6FW29"/>
<dbReference type="Gramene" id="TraesCS3B02G492600.2">
    <property type="protein sequence ID" value="TraesCS3B02G492600.2"/>
    <property type="gene ID" value="TraesCS3B02G492600"/>
</dbReference>
<feature type="repeat" description="ANK" evidence="1">
    <location>
        <begin position="105"/>
        <end position="137"/>
    </location>
</feature>
<dbReference type="InterPro" id="IPR051616">
    <property type="entry name" value="Cul2-RING_E3_ligase_SR"/>
</dbReference>
<dbReference type="Gramene" id="TraesRN3B0101223600.1">
    <property type="protein sequence ID" value="TraesRN3B0101223600.1"/>
    <property type="gene ID" value="TraesRN3B0101223600"/>
</dbReference>
<feature type="repeat" description="ANK" evidence="1">
    <location>
        <begin position="167"/>
        <end position="199"/>
    </location>
</feature>
<proteinExistence type="predicted"/>
<reference evidence="3" key="1">
    <citation type="submission" date="2018-08" db="EMBL/GenBank/DDBJ databases">
        <authorList>
            <person name="Rossello M."/>
        </authorList>
    </citation>
    <scope>NUCLEOTIDE SEQUENCE [LARGE SCALE GENOMIC DNA]</scope>
    <source>
        <strain evidence="3">cv. Chinese Spring</strain>
    </source>
</reference>
<accession>A0A3B6FW29</accession>
<dbReference type="InterPro" id="IPR036770">
    <property type="entry name" value="Ankyrin_rpt-contain_sf"/>
</dbReference>
<gene>
    <name evidence="3" type="primary">LOC123072208</name>
</gene>
<dbReference type="InterPro" id="IPR002110">
    <property type="entry name" value="Ankyrin_rpt"/>
</dbReference>
<dbReference type="Gramene" id="TraesCS3B03G1219600.1">
    <property type="protein sequence ID" value="TraesCS3B03G1219600.1.CDS"/>
    <property type="gene ID" value="TraesCS3B03G1219600"/>
</dbReference>
<dbReference type="PROSITE" id="PS50088">
    <property type="entry name" value="ANK_REPEAT"/>
    <property type="match status" value="4"/>
</dbReference>
<feature type="repeat" description="ANK" evidence="1">
    <location>
        <begin position="38"/>
        <end position="71"/>
    </location>
</feature>
<dbReference type="PANTHER" id="PTHR46224:SF58">
    <property type="match status" value="1"/>
</dbReference>
<sequence>MEALLAAAGAGDLESLENAIAGLDNEAKRAAAAARDSERRTALHFAAAEGHTGVCAYLVQTLGVDVNPRDLHGETPLYISIKNGHVGTANLLLTNGADPRIKSLLGITTLHQAAIRGDLELVMILLENGVKLNSHSYTMGTPLACAVKSGSFPCFDALVKVGAAPETMKYPLHDAAECGSTEIVNYFLEAGYDPNSCNEAGLKPIQIAASKNNLAVVEVLFPLTTQVSDFPNWTVPCIMEYAMRKNEEMATDQAHIEEADPWRSQFVKRAAKELSDKEIEQELGRLLVKNENEFFKEWSPMKRRLFYESTLVRPTSVKQISDHDGAKIKNSVIFDLTYDNRAQSSYLRAISHYRAWHFSGSDLIYEVGPERKKFCVSRKDQTFVFWFRYFEQDVGLVIDGQSVWVEGILRRSRAEDGKYSYRPSIQFNDARKEGSSSHNQQAPLSDKNATPYIVDTGLILADYGGTYAGAVSKMKVSLRTTRTAVVAVAGHDKKESLHKNCHVACDNLVLFATEAGKNLWVFQYTMHSLDPKLQMPISVPSSLDGTVTNHEQVSRSVLSTLGKVTGKKINDLDRGGYNIVKGAVFRTLWQCINAYVILRRKTVFKTKFFLKSKDSEYRTQVRNKPQGQRNETTEEFKERLREESLRTGTLFDAKSHAGVNCYKDPRCSMPPIPSRKMWYHSDELFYHSEYGLSAGISEA</sequence>
<dbReference type="EnsemblPlants" id="TraesCS3B02G492600.2">
    <property type="protein sequence ID" value="TraesCS3B02G492600.2"/>
    <property type="gene ID" value="TraesCS3B02G492600"/>
</dbReference>
<keyword evidence="4" id="KW-1185">Reference proteome</keyword>
<dbReference type="Gene3D" id="1.25.40.20">
    <property type="entry name" value="Ankyrin repeat-containing domain"/>
    <property type="match status" value="2"/>
</dbReference>
<protein>
    <submittedName>
        <fullName evidence="3">Uncharacterized protein</fullName>
    </submittedName>
</protein>
<dbReference type="Pfam" id="PF12796">
    <property type="entry name" value="Ank_2"/>
    <property type="match status" value="1"/>
</dbReference>
<dbReference type="PROSITE" id="PS50297">
    <property type="entry name" value="ANK_REP_REGION"/>
    <property type="match status" value="3"/>
</dbReference>
<organism evidence="3">
    <name type="scientific">Triticum aestivum</name>
    <name type="common">Wheat</name>
    <dbReference type="NCBI Taxonomy" id="4565"/>
    <lineage>
        <taxon>Eukaryota</taxon>
        <taxon>Viridiplantae</taxon>
        <taxon>Streptophyta</taxon>
        <taxon>Embryophyta</taxon>
        <taxon>Tracheophyta</taxon>
        <taxon>Spermatophyta</taxon>
        <taxon>Magnoliopsida</taxon>
        <taxon>Liliopsida</taxon>
        <taxon>Poales</taxon>
        <taxon>Poaceae</taxon>
        <taxon>BOP clade</taxon>
        <taxon>Pooideae</taxon>
        <taxon>Triticodae</taxon>
        <taxon>Triticeae</taxon>
        <taxon>Triticinae</taxon>
        <taxon>Triticum</taxon>
    </lineage>
</organism>